<dbReference type="GO" id="GO:0032993">
    <property type="term" value="C:protein-DNA complex"/>
    <property type="evidence" value="ECO:0007669"/>
    <property type="project" value="TreeGrafter"/>
</dbReference>
<dbReference type="CDD" id="cd00383">
    <property type="entry name" value="trans_reg_C"/>
    <property type="match status" value="1"/>
</dbReference>
<dbReference type="GO" id="GO:0000156">
    <property type="term" value="F:phosphorelay response regulator activity"/>
    <property type="evidence" value="ECO:0007669"/>
    <property type="project" value="TreeGrafter"/>
</dbReference>
<dbReference type="Proteomes" id="UP000032483">
    <property type="component" value="Unassembled WGS sequence"/>
</dbReference>
<keyword evidence="13" id="KW-1185">Reference proteome</keyword>
<feature type="domain" description="OmpR/PhoB-type" evidence="11">
    <location>
        <begin position="125"/>
        <end position="223"/>
    </location>
</feature>
<feature type="DNA-binding region" description="OmpR/PhoB-type" evidence="9">
    <location>
        <begin position="125"/>
        <end position="223"/>
    </location>
</feature>
<name>A0A0D8J1P8_9FIRM</name>
<evidence type="ECO:0000256" key="7">
    <source>
        <dbReference type="ARBA" id="ARBA00024867"/>
    </source>
</evidence>
<dbReference type="SUPFAM" id="SSF46894">
    <property type="entry name" value="C-terminal effector domain of the bipartite response regulators"/>
    <property type="match status" value="1"/>
</dbReference>
<evidence type="ECO:0000256" key="8">
    <source>
        <dbReference type="PROSITE-ProRule" id="PRU00169"/>
    </source>
</evidence>
<dbReference type="PROSITE" id="PS50110">
    <property type="entry name" value="RESPONSE_REGULATORY"/>
    <property type="match status" value="1"/>
</dbReference>
<dbReference type="GO" id="GO:0000976">
    <property type="term" value="F:transcription cis-regulatory region binding"/>
    <property type="evidence" value="ECO:0007669"/>
    <property type="project" value="TreeGrafter"/>
</dbReference>
<gene>
    <name evidence="12" type="ORF">TQ39_04750</name>
</gene>
<dbReference type="SUPFAM" id="SSF52172">
    <property type="entry name" value="CheY-like"/>
    <property type="match status" value="1"/>
</dbReference>
<evidence type="ECO:0000256" key="4">
    <source>
        <dbReference type="ARBA" id="ARBA00023015"/>
    </source>
</evidence>
<evidence type="ECO:0000259" key="10">
    <source>
        <dbReference type="PROSITE" id="PS50110"/>
    </source>
</evidence>
<keyword evidence="3" id="KW-0902">Two-component regulatory system</keyword>
<evidence type="ECO:0000256" key="3">
    <source>
        <dbReference type="ARBA" id="ARBA00023012"/>
    </source>
</evidence>
<dbReference type="InterPro" id="IPR001789">
    <property type="entry name" value="Sig_transdc_resp-reg_receiver"/>
</dbReference>
<dbReference type="SMART" id="SM00862">
    <property type="entry name" value="Trans_reg_C"/>
    <property type="match status" value="1"/>
</dbReference>
<comment type="caution">
    <text evidence="12">The sequence shown here is derived from an EMBL/GenBank/DDBJ whole genome shotgun (WGS) entry which is preliminary data.</text>
</comment>
<dbReference type="AlphaFoldDB" id="A0A0D8J1P8"/>
<evidence type="ECO:0000313" key="12">
    <source>
        <dbReference type="EMBL" id="KJF40822.1"/>
    </source>
</evidence>
<dbReference type="RefSeq" id="WP_050004734.1">
    <property type="nucleotide sequence ID" value="NZ_CAUEXJ010000029.1"/>
</dbReference>
<dbReference type="InterPro" id="IPR036388">
    <property type="entry name" value="WH-like_DNA-bd_sf"/>
</dbReference>
<evidence type="ECO:0000259" key="11">
    <source>
        <dbReference type="PROSITE" id="PS51755"/>
    </source>
</evidence>
<evidence type="ECO:0000256" key="9">
    <source>
        <dbReference type="PROSITE-ProRule" id="PRU01091"/>
    </source>
</evidence>
<accession>A0A0D8J1P8</accession>
<dbReference type="GO" id="GO:0005829">
    <property type="term" value="C:cytosol"/>
    <property type="evidence" value="ECO:0007669"/>
    <property type="project" value="TreeGrafter"/>
</dbReference>
<feature type="modified residue" description="4-aspartylphosphate" evidence="8">
    <location>
        <position position="51"/>
    </location>
</feature>
<evidence type="ECO:0000313" key="13">
    <source>
        <dbReference type="Proteomes" id="UP000032483"/>
    </source>
</evidence>
<dbReference type="Pfam" id="PF00486">
    <property type="entry name" value="Trans_reg_C"/>
    <property type="match status" value="1"/>
</dbReference>
<dbReference type="InterPro" id="IPR039420">
    <property type="entry name" value="WalR-like"/>
</dbReference>
<dbReference type="InterPro" id="IPR001867">
    <property type="entry name" value="OmpR/PhoB-type_DNA-bd"/>
</dbReference>
<dbReference type="InterPro" id="IPR011006">
    <property type="entry name" value="CheY-like_superfamily"/>
</dbReference>
<dbReference type="EMBL" id="JXXK01000004">
    <property type="protein sequence ID" value="KJF40822.1"/>
    <property type="molecule type" value="Genomic_DNA"/>
</dbReference>
<reference evidence="12" key="1">
    <citation type="submission" date="2015-02" db="EMBL/GenBank/DDBJ databases">
        <title>A novel member of the family Ruminococcaceae isolated from human feces.</title>
        <authorList>
            <person name="Shkoporov A.N."/>
            <person name="Chaplin A.V."/>
            <person name="Motuzova O.V."/>
            <person name="Kafarskaia L.I."/>
            <person name="Khokhlova E.V."/>
            <person name="Efimov B.A."/>
        </authorList>
    </citation>
    <scope>NUCLEOTIDE SEQUENCE [LARGE SCALE GENOMIC DNA]</scope>
    <source>
        <strain evidence="12">585-1</strain>
    </source>
</reference>
<dbReference type="PANTHER" id="PTHR48111">
    <property type="entry name" value="REGULATOR OF RPOS"/>
    <property type="match status" value="1"/>
</dbReference>
<dbReference type="Pfam" id="PF00072">
    <property type="entry name" value="Response_reg"/>
    <property type="match status" value="1"/>
</dbReference>
<dbReference type="PANTHER" id="PTHR48111:SF1">
    <property type="entry name" value="TWO-COMPONENT RESPONSE REGULATOR ORR33"/>
    <property type="match status" value="1"/>
</dbReference>
<evidence type="ECO:0000256" key="2">
    <source>
        <dbReference type="ARBA" id="ARBA00022553"/>
    </source>
</evidence>
<keyword evidence="2 8" id="KW-0597">Phosphoprotein</keyword>
<proteinExistence type="predicted"/>
<organism evidence="12 13">
    <name type="scientific">Ruthenibacterium lactatiformans</name>
    <dbReference type="NCBI Taxonomy" id="1550024"/>
    <lineage>
        <taxon>Bacteria</taxon>
        <taxon>Bacillati</taxon>
        <taxon>Bacillota</taxon>
        <taxon>Clostridia</taxon>
        <taxon>Eubacteriales</taxon>
        <taxon>Oscillospiraceae</taxon>
        <taxon>Ruthenibacterium</taxon>
    </lineage>
</organism>
<sequence length="228" mass="24806">MRILLVEDDEALCAAVAPLLEREGYRVDVCRDGDDALYYMRQRMFGLCILDRMLPGRDGLSVLRAARAEGLDTPVLMTTALGLVGDRVDGLDAGADDYLVKPFDVRELLARVRALARRPAPVAVSGRPCCGDLTLDMGTLVLTGDKEQCTLSKKEAELLAALMENAGQTLSRSFLFGRVWGPGADVEEASLDSYVHFIRRRLRAVSSRVTVDTVRGVGYRLLDGGTGA</sequence>
<evidence type="ECO:0000256" key="6">
    <source>
        <dbReference type="ARBA" id="ARBA00023163"/>
    </source>
</evidence>
<dbReference type="Gene3D" id="1.10.10.10">
    <property type="entry name" value="Winged helix-like DNA-binding domain superfamily/Winged helix DNA-binding domain"/>
    <property type="match status" value="1"/>
</dbReference>
<evidence type="ECO:0000256" key="1">
    <source>
        <dbReference type="ARBA" id="ARBA00018672"/>
    </source>
</evidence>
<feature type="domain" description="Response regulatory" evidence="10">
    <location>
        <begin position="2"/>
        <end position="116"/>
    </location>
</feature>
<keyword evidence="6" id="KW-0804">Transcription</keyword>
<keyword evidence="5 9" id="KW-0238">DNA-binding</keyword>
<evidence type="ECO:0000256" key="5">
    <source>
        <dbReference type="ARBA" id="ARBA00023125"/>
    </source>
</evidence>
<comment type="function">
    <text evidence="7">May play the central regulatory role in sporulation. It may be an element of the effector pathway responsible for the activation of sporulation genes in response to nutritional stress. Spo0A may act in concert with spo0H (a sigma factor) to control the expression of some genes that are critical to the sporulation process.</text>
</comment>
<protein>
    <recommendedName>
        <fullName evidence="1">Stage 0 sporulation protein A homolog</fullName>
    </recommendedName>
</protein>
<dbReference type="InterPro" id="IPR016032">
    <property type="entry name" value="Sig_transdc_resp-reg_C-effctor"/>
</dbReference>
<keyword evidence="4" id="KW-0805">Transcription regulation</keyword>
<dbReference type="Gene3D" id="6.10.250.690">
    <property type="match status" value="1"/>
</dbReference>
<dbReference type="SMART" id="SM00448">
    <property type="entry name" value="REC"/>
    <property type="match status" value="1"/>
</dbReference>
<dbReference type="PROSITE" id="PS51755">
    <property type="entry name" value="OMPR_PHOB"/>
    <property type="match status" value="1"/>
</dbReference>
<dbReference type="GO" id="GO:0006355">
    <property type="term" value="P:regulation of DNA-templated transcription"/>
    <property type="evidence" value="ECO:0007669"/>
    <property type="project" value="InterPro"/>
</dbReference>
<dbReference type="GeneID" id="42855936"/>
<dbReference type="Gene3D" id="3.40.50.2300">
    <property type="match status" value="1"/>
</dbReference>